<feature type="compositionally biased region" description="Low complexity" evidence="2">
    <location>
        <begin position="1669"/>
        <end position="1682"/>
    </location>
</feature>
<feature type="region of interest" description="Disordered" evidence="2">
    <location>
        <begin position="2390"/>
        <end position="2421"/>
    </location>
</feature>
<feature type="compositionally biased region" description="Low complexity" evidence="2">
    <location>
        <begin position="2158"/>
        <end position="2176"/>
    </location>
</feature>
<feature type="compositionally biased region" description="Low complexity" evidence="2">
    <location>
        <begin position="1936"/>
        <end position="1967"/>
    </location>
</feature>
<feature type="region of interest" description="Disordered" evidence="2">
    <location>
        <begin position="2300"/>
        <end position="2351"/>
    </location>
</feature>
<feature type="region of interest" description="Disordered" evidence="2">
    <location>
        <begin position="1160"/>
        <end position="1203"/>
    </location>
</feature>
<feature type="compositionally biased region" description="Low complexity" evidence="2">
    <location>
        <begin position="2480"/>
        <end position="2495"/>
    </location>
</feature>
<feature type="compositionally biased region" description="Basic and acidic residues" evidence="2">
    <location>
        <begin position="900"/>
        <end position="934"/>
    </location>
</feature>
<feature type="compositionally biased region" description="Basic and acidic residues" evidence="2">
    <location>
        <begin position="816"/>
        <end position="834"/>
    </location>
</feature>
<feature type="compositionally biased region" description="Polar residues" evidence="2">
    <location>
        <begin position="1897"/>
        <end position="1906"/>
    </location>
</feature>
<evidence type="ECO:0000256" key="2">
    <source>
        <dbReference type="SAM" id="MobiDB-lite"/>
    </source>
</evidence>
<feature type="compositionally biased region" description="Basic and acidic residues" evidence="2">
    <location>
        <begin position="2404"/>
        <end position="2421"/>
    </location>
</feature>
<feature type="compositionally biased region" description="Low complexity" evidence="2">
    <location>
        <begin position="1623"/>
        <end position="1638"/>
    </location>
</feature>
<feature type="compositionally biased region" description="Polar residues" evidence="2">
    <location>
        <begin position="1230"/>
        <end position="1243"/>
    </location>
</feature>
<feature type="compositionally biased region" description="Low complexity" evidence="2">
    <location>
        <begin position="2082"/>
        <end position="2094"/>
    </location>
</feature>
<evidence type="ECO:0000313" key="4">
    <source>
        <dbReference type="Proteomes" id="UP000186922"/>
    </source>
</evidence>
<feature type="compositionally biased region" description="Basic and acidic residues" evidence="2">
    <location>
        <begin position="1184"/>
        <end position="1203"/>
    </location>
</feature>
<feature type="compositionally biased region" description="Pro residues" evidence="2">
    <location>
        <begin position="48"/>
        <end position="57"/>
    </location>
</feature>
<dbReference type="OrthoDB" id="10675713at2759"/>
<feature type="region of interest" description="Disordered" evidence="2">
    <location>
        <begin position="80"/>
        <end position="99"/>
    </location>
</feature>
<feature type="compositionally biased region" description="Polar residues" evidence="2">
    <location>
        <begin position="2184"/>
        <end position="2227"/>
    </location>
</feature>
<keyword evidence="1" id="KW-0175">Coiled coil</keyword>
<feature type="compositionally biased region" description="Basic and acidic residues" evidence="2">
    <location>
        <begin position="2248"/>
        <end position="2257"/>
    </location>
</feature>
<feature type="region of interest" description="Disordered" evidence="2">
    <location>
        <begin position="1219"/>
        <end position="1250"/>
    </location>
</feature>
<feature type="compositionally biased region" description="Low complexity" evidence="2">
    <location>
        <begin position="1907"/>
        <end position="1922"/>
    </location>
</feature>
<proteinExistence type="predicted"/>
<feature type="compositionally biased region" description="Polar residues" evidence="2">
    <location>
        <begin position="1645"/>
        <end position="1663"/>
    </location>
</feature>
<feature type="region of interest" description="Disordered" evidence="2">
    <location>
        <begin position="1083"/>
        <end position="1110"/>
    </location>
</feature>
<feature type="compositionally biased region" description="Polar residues" evidence="2">
    <location>
        <begin position="1830"/>
        <end position="1852"/>
    </location>
</feature>
<feature type="region of interest" description="Disordered" evidence="2">
    <location>
        <begin position="583"/>
        <end position="770"/>
    </location>
</feature>
<feature type="compositionally biased region" description="Polar residues" evidence="2">
    <location>
        <begin position="2465"/>
        <end position="2477"/>
    </location>
</feature>
<evidence type="ECO:0000313" key="3">
    <source>
        <dbReference type="EMBL" id="GAU87898.1"/>
    </source>
</evidence>
<gene>
    <name evidence="3" type="primary">RvY_00686-1</name>
    <name evidence="3" type="synonym">RvY_00686.1</name>
    <name evidence="3" type="ORF">RvY_00686</name>
</gene>
<reference evidence="3 4" key="1">
    <citation type="journal article" date="2016" name="Nat. Commun.">
        <title>Extremotolerant tardigrade genome and improved radiotolerance of human cultured cells by tardigrade-unique protein.</title>
        <authorList>
            <person name="Hashimoto T."/>
            <person name="Horikawa D.D."/>
            <person name="Saito Y."/>
            <person name="Kuwahara H."/>
            <person name="Kozuka-Hata H."/>
            <person name="Shin-I T."/>
            <person name="Minakuchi Y."/>
            <person name="Ohishi K."/>
            <person name="Motoyama A."/>
            <person name="Aizu T."/>
            <person name="Enomoto A."/>
            <person name="Kondo K."/>
            <person name="Tanaka S."/>
            <person name="Hara Y."/>
            <person name="Koshikawa S."/>
            <person name="Sagara H."/>
            <person name="Miura T."/>
            <person name="Yokobori S."/>
            <person name="Miyagawa K."/>
            <person name="Suzuki Y."/>
            <person name="Kubo T."/>
            <person name="Oyama M."/>
            <person name="Kohara Y."/>
            <person name="Fujiyama A."/>
            <person name="Arakawa K."/>
            <person name="Katayama T."/>
            <person name="Toyoda A."/>
            <person name="Kunieda T."/>
        </authorList>
    </citation>
    <scope>NUCLEOTIDE SEQUENCE [LARGE SCALE GENOMIC DNA]</scope>
    <source>
        <strain evidence="3 4">YOKOZUNA-1</strain>
    </source>
</reference>
<dbReference type="EMBL" id="BDGG01000001">
    <property type="protein sequence ID" value="GAU87898.1"/>
    <property type="molecule type" value="Genomic_DNA"/>
</dbReference>
<organism evidence="3 4">
    <name type="scientific">Ramazzottius varieornatus</name>
    <name type="common">Water bear</name>
    <name type="synonym">Tardigrade</name>
    <dbReference type="NCBI Taxonomy" id="947166"/>
    <lineage>
        <taxon>Eukaryota</taxon>
        <taxon>Metazoa</taxon>
        <taxon>Ecdysozoa</taxon>
        <taxon>Tardigrada</taxon>
        <taxon>Eutardigrada</taxon>
        <taxon>Parachela</taxon>
        <taxon>Hypsibioidea</taxon>
        <taxon>Ramazzottiidae</taxon>
        <taxon>Ramazzottius</taxon>
    </lineage>
</organism>
<feature type="compositionally biased region" description="Polar residues" evidence="2">
    <location>
        <begin position="1971"/>
        <end position="1984"/>
    </location>
</feature>
<evidence type="ECO:0000256" key="1">
    <source>
        <dbReference type="SAM" id="Coils"/>
    </source>
</evidence>
<keyword evidence="4" id="KW-1185">Reference proteome</keyword>
<feature type="compositionally biased region" description="Polar residues" evidence="2">
    <location>
        <begin position="706"/>
        <end position="725"/>
    </location>
</feature>
<feature type="compositionally biased region" description="Polar residues" evidence="2">
    <location>
        <begin position="1993"/>
        <end position="2003"/>
    </location>
</feature>
<feature type="compositionally biased region" description="Basic and acidic residues" evidence="2">
    <location>
        <begin position="2307"/>
        <end position="2320"/>
    </location>
</feature>
<comment type="caution">
    <text evidence="3">The sequence shown here is derived from an EMBL/GenBank/DDBJ whole genome shotgun (WGS) entry which is preliminary data.</text>
</comment>
<feature type="compositionally biased region" description="Pro residues" evidence="2">
    <location>
        <begin position="2095"/>
        <end position="2114"/>
    </location>
</feature>
<feature type="compositionally biased region" description="Low complexity" evidence="2">
    <location>
        <begin position="2115"/>
        <end position="2138"/>
    </location>
</feature>
<protein>
    <submittedName>
        <fullName evidence="3">Uncharacterized protein</fullName>
    </submittedName>
</protein>
<feature type="region of interest" description="Disordered" evidence="2">
    <location>
        <begin position="883"/>
        <end position="949"/>
    </location>
</feature>
<name>A0A1D1UP02_RAMVA</name>
<accession>A0A1D1UP02</accession>
<feature type="compositionally biased region" description="Polar residues" evidence="2">
    <location>
        <begin position="194"/>
        <end position="215"/>
    </location>
</feature>
<feature type="compositionally biased region" description="Low complexity" evidence="2">
    <location>
        <begin position="2004"/>
        <end position="2049"/>
    </location>
</feature>
<feature type="compositionally biased region" description="Pro residues" evidence="2">
    <location>
        <begin position="1923"/>
        <end position="1935"/>
    </location>
</feature>
<feature type="region of interest" description="Disordered" evidence="2">
    <location>
        <begin position="1617"/>
        <end position="2280"/>
    </location>
</feature>
<feature type="compositionally biased region" description="Low complexity" evidence="2">
    <location>
        <begin position="1025"/>
        <end position="1036"/>
    </location>
</feature>
<feature type="compositionally biased region" description="Basic and acidic residues" evidence="2">
    <location>
        <begin position="680"/>
        <end position="692"/>
    </location>
</feature>
<feature type="compositionally biased region" description="Low complexity" evidence="2">
    <location>
        <begin position="81"/>
        <end position="91"/>
    </location>
</feature>
<feature type="region of interest" description="Disordered" evidence="2">
    <location>
        <begin position="782"/>
        <end position="854"/>
    </location>
</feature>
<feature type="region of interest" description="Disordered" evidence="2">
    <location>
        <begin position="47"/>
        <end position="72"/>
    </location>
</feature>
<feature type="compositionally biased region" description="Low complexity" evidence="2">
    <location>
        <begin position="1726"/>
        <end position="1751"/>
    </location>
</feature>
<feature type="compositionally biased region" description="Polar residues" evidence="2">
    <location>
        <begin position="1758"/>
        <end position="1794"/>
    </location>
</feature>
<feature type="compositionally biased region" description="Polar residues" evidence="2">
    <location>
        <begin position="1808"/>
        <end position="1821"/>
    </location>
</feature>
<feature type="coiled-coil region" evidence="1">
    <location>
        <begin position="126"/>
        <end position="161"/>
    </location>
</feature>
<feature type="region of interest" description="Disordered" evidence="2">
    <location>
        <begin position="1368"/>
        <end position="1411"/>
    </location>
</feature>
<feature type="compositionally biased region" description="Polar residues" evidence="2">
    <location>
        <begin position="1010"/>
        <end position="1024"/>
    </location>
</feature>
<dbReference type="Proteomes" id="UP000186922">
    <property type="component" value="Unassembled WGS sequence"/>
</dbReference>
<feature type="compositionally biased region" description="Basic and acidic residues" evidence="2">
    <location>
        <begin position="1368"/>
        <end position="1381"/>
    </location>
</feature>
<feature type="region of interest" description="Disordered" evidence="2">
    <location>
        <begin position="1554"/>
        <end position="1573"/>
    </location>
</feature>
<sequence length="2503" mass="274425">MSGMEGGPFLGPLLTDEATCFYKVDADGTEQVPRSMLSCTRYPLPATYVPPPPPPQKEPVASTSSQNIIMTPRPVKKVLTPMKKPGKQVPPKKGPMDPVTTVSPAKAPLAKVASVTRGSQTQFKSATSQESILSQLKEKADEIVEEAVEEADHELDEENAEEALPSLTEFYQEAENYLADMASEDAASDVLDRTASSNTRLTRSATSHRSPTHSTSQRRRHSAEGCAPLYMVPPVRPPGAARGKVCGDCLYGYKDEPYMYWDPTRALPSVGLGEPLIPPYRGNLEFDNRAGPAAQHILPYNILLDEQAAQFLESPLVRKLLRHQKLINADCRVNVPLKEYTLWQKELSRLQRELFNSVRKRRELEGLFGELMSLVGGTGEEEDLFRDLAKVGKLDYEELQEYLMVRVMQKQEWLMNLRDNQNRFIRNTNNQYNAHMFQHRRQQFLWEYEEREAIRLERYGAQQRARREKREHRRHLQFRRVNERRLRQMREDDMRRREIQEKMLEKAQRRHDRYIEFQEQSLPKELESPRYIIGQRPYRATREPSDRFLDVIAQALKPMPPLRKGEKRERGRVPHVMAYANDFKKPSDSRTMLDSPVPPRPLGRMSMHRVDEKQATPSATSSAIRRGYDDEEEHDELHTSEGVLDVPPYISHTADDGPDTSSSYAMAPSHGQDPSRLASRHRDGGDHDDGGHHISNAQPGHKDSLTDNLPSTPRQHHPSPQTDQDPSGHHISHIPHTTDTPQPTPGKHRKPKDRDGHHQTQANPSRHDLHASRAVMDVPSYVMDPSHGQAASGYHSPRQDLHSVPSLMDVPSRADITLREEGKSSSKHRQENPHDGQYLDAGHAKPKGRSKSPLDEAYADHHYTFTDVTPSHGRYRDQVLGIPSMVDSLEMPRHRSRSRKKDEKPKGTSPRHGPEEGRRAQVRHEPDKQHSPGRRDHKPGHSPVASDHLIPRIPAGAHSAQPSHKHIHEEIHQKITIITPSVESHAEHRSPLLDAAGALLRDILGEMRPSSRNVSPTRSLQQVPSSSSSGKGFSSSAHHKHDIHEALSEILTAGLHLQLRAESHNVQGAKSDRNLHPVVSHVGVKQAKSTSHLQQQRKKSEDDGFLHPHHIPLVVPSSQSDHSLRAAASHLSALSAKSSTHDVAGALLDDFLDLYAKDHPEDASRQSPAKSRGKSPRKAPAGSRDGHSPHRQLPKDPNSEEHKETLELLEALLDQYKDEASHGAEKSPPQVKSRQNLLKSATTKEPGKTSWPQEKIDVAVSVYAVREGGTYANFMEEPTSHLAHAVHGVPSAQSVQSVQSSHSAHSSVSQDKAEVVAVSPSSSVDSIEEAEEVIRRITLEAEELADRMEDIWAKDITNAIWDDAYEEHDQGEREDQSDYSHIHPSHGLHYPQVNGSSPSDLQFDRQEEASSLSNYALHHPESDMDFSVNSSQFPEGASSMDMPVSDSVRNFAEDVVDEAVGDAELREYPSAYSDLNLSPSQSSLEVTSTETIRWPYNAPTVDPLIPVTNLLSGEKKLPSGFTPLELSRSKILQAHPHILRGETERPLYGLPPPPKPWQGGHYDYDGGKTQGHQPHLISRGAHAHSFAAMIENIAQPTEKSNRFRSFEGSSRALAAFPDRSHNSIRSSSSRTSRSVSPSGFDRRSPSQSPTYSLNTEASRSLQHGQAEGPSRPSNTPRSRSPSGYGQEAKSHILPHSVKIARKQDFSTGESTVDLQDHQSRQASPTQSRPASPAQSRPASPMASPQASPLASYHASPVASHQGSPMHSQRASPTPSREPSPVTSHQASPGMSRQASPTSSHPPSPLPSDQASPVTSGQISSHPSREASPLHSRQPSPTASRTEFRQDQQQQEIPTIHVHPPNEHWGTAPPGMIHPEEREGAGAAQSSQQSRPPGLAGSPTNSATPSRTASPTHSPQQSSTQSPVPAPTGSPLPTPAGSPGHSPGPSAAHRPAPSRTASPPRSPTNSPRHLSPSHSPTQSHAQSPPRSEAPSVGPSPNQSPTGSLTPSRTASPSRDPPASSRHSPPQSRPPSLSNSPKLLSPDHSPTHSHVPTPPDSDKSSRTPSPSQDPQPLAEDYPQSGGLSPTHSTSNLSPHHSPTPSPVPGGTPVQSVPPSPTHSAADSRAPSPTHSTSPTPMGSPAASAVASPTHSPTVSRDPARTPSPTQTAAATPGTTPNGPHSPPSSPEDSLPQSRALSPTSSARGLSPSQSPTRSPALSSKQSPKASPTVLSPVDSGHQEPYYTPSGLVRLNEEELKALDESDSDVGLDGPHDTNRVPSTEYIAHTTRRSKIHFSVDKTNVGDQTIRHYSKTDARSPTRRDQEAVLQSTARAEDELPPSASVENFPPGNAEPFDETEYAERPSALTADIIKAAQLVDDSTRPSSLVGSVAEEGRAVEPTTDTIPSHSPERSPLRRTNEYLASHDNEQIRKDAASMRSEIFKQRVVKAASSEELHKVRPTTSEEHHHASTNLHRNSSTNMHIHSVPSEESSYRSSLGHSEPGGRIFL</sequence>
<dbReference type="STRING" id="947166.A0A1D1UP02"/>
<feature type="region of interest" description="Disordered" evidence="2">
    <location>
        <begin position="2445"/>
        <end position="2503"/>
    </location>
</feature>
<feature type="compositionally biased region" description="Basic and acidic residues" evidence="2">
    <location>
        <begin position="2446"/>
        <end position="2463"/>
    </location>
</feature>
<feature type="region of interest" description="Disordered" evidence="2">
    <location>
        <begin position="1008"/>
        <end position="1040"/>
    </location>
</feature>
<feature type="region of interest" description="Disordered" evidence="2">
    <location>
        <begin position="191"/>
        <end position="224"/>
    </location>
</feature>